<dbReference type="AlphaFoldDB" id="A0ABD0KXJ8"/>
<evidence type="ECO:0000313" key="2">
    <source>
        <dbReference type="EMBL" id="KAK7491673.1"/>
    </source>
</evidence>
<reference evidence="2 3" key="1">
    <citation type="journal article" date="2023" name="Sci. Data">
        <title>Genome assembly of the Korean intertidal mud-creeper Batillaria attramentaria.</title>
        <authorList>
            <person name="Patra A.K."/>
            <person name="Ho P.T."/>
            <person name="Jun S."/>
            <person name="Lee S.J."/>
            <person name="Kim Y."/>
            <person name="Won Y.J."/>
        </authorList>
    </citation>
    <scope>NUCLEOTIDE SEQUENCE [LARGE SCALE GENOMIC DNA]</scope>
    <source>
        <strain evidence="2">Wonlab-2016</strain>
    </source>
</reference>
<feature type="region of interest" description="Disordered" evidence="1">
    <location>
        <begin position="49"/>
        <end position="71"/>
    </location>
</feature>
<evidence type="ECO:0000256" key="1">
    <source>
        <dbReference type="SAM" id="MobiDB-lite"/>
    </source>
</evidence>
<gene>
    <name evidence="2" type="ORF">BaRGS_00017126</name>
</gene>
<keyword evidence="3" id="KW-1185">Reference proteome</keyword>
<sequence>ALGAVWSAARPHPDQCAFIIFQVQPESNAAALLLRTKCLRVSGLGTEQFQGQNGELEPHPRDGLTADNGPKSRKGLAAAGFICRAELERNRTPTDVHETADYVGESGDNYIYLETGLEIWVTQWVACQVIWFQWRASQPHAGYRTVAINISVSLSDCPVLSELAGDGTKGMTPSVTVELSLRLSV</sequence>
<organism evidence="2 3">
    <name type="scientific">Batillaria attramentaria</name>
    <dbReference type="NCBI Taxonomy" id="370345"/>
    <lineage>
        <taxon>Eukaryota</taxon>
        <taxon>Metazoa</taxon>
        <taxon>Spiralia</taxon>
        <taxon>Lophotrochozoa</taxon>
        <taxon>Mollusca</taxon>
        <taxon>Gastropoda</taxon>
        <taxon>Caenogastropoda</taxon>
        <taxon>Sorbeoconcha</taxon>
        <taxon>Cerithioidea</taxon>
        <taxon>Batillariidae</taxon>
        <taxon>Batillaria</taxon>
    </lineage>
</organism>
<evidence type="ECO:0000313" key="3">
    <source>
        <dbReference type="Proteomes" id="UP001519460"/>
    </source>
</evidence>
<feature type="non-terminal residue" evidence="2">
    <location>
        <position position="1"/>
    </location>
</feature>
<protein>
    <submittedName>
        <fullName evidence="2">Uncharacterized protein</fullName>
    </submittedName>
</protein>
<accession>A0ABD0KXJ8</accession>
<dbReference type="Proteomes" id="UP001519460">
    <property type="component" value="Unassembled WGS sequence"/>
</dbReference>
<proteinExistence type="predicted"/>
<dbReference type="EMBL" id="JACVVK020000112">
    <property type="protein sequence ID" value="KAK7491673.1"/>
    <property type="molecule type" value="Genomic_DNA"/>
</dbReference>
<name>A0ABD0KXJ8_9CAEN</name>
<comment type="caution">
    <text evidence="2">The sequence shown here is derived from an EMBL/GenBank/DDBJ whole genome shotgun (WGS) entry which is preliminary data.</text>
</comment>